<dbReference type="Pfam" id="PF11578">
    <property type="entry name" value="DUF3237"/>
    <property type="match status" value="1"/>
</dbReference>
<accession>A0AAN6XVS9</accession>
<gene>
    <name evidence="2" type="ORF">QBC37DRAFT_354563</name>
</gene>
<keyword evidence="1" id="KW-0732">Signal</keyword>
<dbReference type="AlphaFoldDB" id="A0AAN6XVS9"/>
<feature type="chain" id="PRO_5043037593" evidence="1">
    <location>
        <begin position="23"/>
        <end position="180"/>
    </location>
</feature>
<dbReference type="PANTHER" id="PTHR37315:SF1">
    <property type="entry name" value="UPF0311 PROTEIN BLR7842"/>
    <property type="match status" value="1"/>
</dbReference>
<dbReference type="Gene3D" id="2.40.160.20">
    <property type="match status" value="1"/>
</dbReference>
<proteinExistence type="predicted"/>
<reference evidence="2" key="1">
    <citation type="journal article" date="2023" name="Mol. Phylogenet. Evol.">
        <title>Genome-scale phylogeny and comparative genomics of the fungal order Sordariales.</title>
        <authorList>
            <person name="Hensen N."/>
            <person name="Bonometti L."/>
            <person name="Westerberg I."/>
            <person name="Brannstrom I.O."/>
            <person name="Guillou S."/>
            <person name="Cros-Aarteil S."/>
            <person name="Calhoun S."/>
            <person name="Haridas S."/>
            <person name="Kuo A."/>
            <person name="Mondo S."/>
            <person name="Pangilinan J."/>
            <person name="Riley R."/>
            <person name="LaButti K."/>
            <person name="Andreopoulos B."/>
            <person name="Lipzen A."/>
            <person name="Chen C."/>
            <person name="Yan M."/>
            <person name="Daum C."/>
            <person name="Ng V."/>
            <person name="Clum A."/>
            <person name="Steindorff A."/>
            <person name="Ohm R.A."/>
            <person name="Martin F."/>
            <person name="Silar P."/>
            <person name="Natvig D.O."/>
            <person name="Lalanne C."/>
            <person name="Gautier V."/>
            <person name="Ament-Velasquez S.L."/>
            <person name="Kruys A."/>
            <person name="Hutchinson M.I."/>
            <person name="Powell A.J."/>
            <person name="Barry K."/>
            <person name="Miller A.N."/>
            <person name="Grigoriev I.V."/>
            <person name="Debuchy R."/>
            <person name="Gladieux P."/>
            <person name="Hiltunen Thoren M."/>
            <person name="Johannesson H."/>
        </authorList>
    </citation>
    <scope>NUCLEOTIDE SEQUENCE</scope>
    <source>
        <strain evidence="2">PSN293</strain>
    </source>
</reference>
<dbReference type="Proteomes" id="UP001301769">
    <property type="component" value="Unassembled WGS sequence"/>
</dbReference>
<evidence type="ECO:0000313" key="3">
    <source>
        <dbReference type="Proteomes" id="UP001301769"/>
    </source>
</evidence>
<sequence>MKFTSSLFSLFALVSSVTIAAAGPVGPKGPKDPKPPSVSFLYSSNFTGSPDIYDVGPGPYGNRMARATTGGTFSGPKLKGTVLPIGGEHGLIGPAPHNNIFYVDLKQVLKTSDGAFIQIYVTGGTQPDLTDYISIRFETGSEKYFWLNAVVAFGVLTLSADFNSASYNAWILDPPPAPST</sequence>
<feature type="signal peptide" evidence="1">
    <location>
        <begin position="1"/>
        <end position="22"/>
    </location>
</feature>
<dbReference type="PANTHER" id="PTHR37315">
    <property type="entry name" value="UPF0311 PROTEIN BLR7842"/>
    <property type="match status" value="1"/>
</dbReference>
<keyword evidence="3" id="KW-1185">Reference proteome</keyword>
<reference evidence="2" key="2">
    <citation type="submission" date="2023-05" db="EMBL/GenBank/DDBJ databases">
        <authorList>
            <consortium name="Lawrence Berkeley National Laboratory"/>
            <person name="Steindorff A."/>
            <person name="Hensen N."/>
            <person name="Bonometti L."/>
            <person name="Westerberg I."/>
            <person name="Brannstrom I.O."/>
            <person name="Guillou S."/>
            <person name="Cros-Aarteil S."/>
            <person name="Calhoun S."/>
            <person name="Haridas S."/>
            <person name="Kuo A."/>
            <person name="Mondo S."/>
            <person name="Pangilinan J."/>
            <person name="Riley R."/>
            <person name="Labutti K."/>
            <person name="Andreopoulos B."/>
            <person name="Lipzen A."/>
            <person name="Chen C."/>
            <person name="Yanf M."/>
            <person name="Daum C."/>
            <person name="Ng V."/>
            <person name="Clum A."/>
            <person name="Ohm R."/>
            <person name="Martin F."/>
            <person name="Silar P."/>
            <person name="Natvig D."/>
            <person name="Lalanne C."/>
            <person name="Gautier V."/>
            <person name="Ament-Velasquez S.L."/>
            <person name="Kruys A."/>
            <person name="Hutchinson M.I."/>
            <person name="Powell A.J."/>
            <person name="Barry K."/>
            <person name="Miller A.N."/>
            <person name="Grigoriev I.V."/>
            <person name="Debuchy R."/>
            <person name="Gladieux P."/>
            <person name="Thoren M.H."/>
            <person name="Johannesson H."/>
        </authorList>
    </citation>
    <scope>NUCLEOTIDE SEQUENCE</scope>
    <source>
        <strain evidence="2">PSN293</strain>
    </source>
</reference>
<comment type="caution">
    <text evidence="2">The sequence shown here is derived from an EMBL/GenBank/DDBJ whole genome shotgun (WGS) entry which is preliminary data.</text>
</comment>
<evidence type="ECO:0000256" key="1">
    <source>
        <dbReference type="SAM" id="SignalP"/>
    </source>
</evidence>
<protein>
    <submittedName>
        <fullName evidence="2">Uncharacterized protein</fullName>
    </submittedName>
</protein>
<dbReference type="EMBL" id="MU858270">
    <property type="protein sequence ID" value="KAK4207843.1"/>
    <property type="molecule type" value="Genomic_DNA"/>
</dbReference>
<organism evidence="2 3">
    <name type="scientific">Rhypophila decipiens</name>
    <dbReference type="NCBI Taxonomy" id="261697"/>
    <lineage>
        <taxon>Eukaryota</taxon>
        <taxon>Fungi</taxon>
        <taxon>Dikarya</taxon>
        <taxon>Ascomycota</taxon>
        <taxon>Pezizomycotina</taxon>
        <taxon>Sordariomycetes</taxon>
        <taxon>Sordariomycetidae</taxon>
        <taxon>Sordariales</taxon>
        <taxon>Naviculisporaceae</taxon>
        <taxon>Rhypophila</taxon>
    </lineage>
</organism>
<dbReference type="InterPro" id="IPR020915">
    <property type="entry name" value="UPF0311"/>
</dbReference>
<name>A0AAN6XVS9_9PEZI</name>
<evidence type="ECO:0000313" key="2">
    <source>
        <dbReference type="EMBL" id="KAK4207843.1"/>
    </source>
</evidence>